<protein>
    <submittedName>
        <fullName evidence="1">Uncharacterized protein</fullName>
    </submittedName>
</protein>
<dbReference type="AlphaFoldDB" id="A0A6A3UYM8"/>
<dbReference type="OrthoDB" id="140001at2759"/>
<organism evidence="1 2">
    <name type="scientific">Phytophthora fragariae</name>
    <dbReference type="NCBI Taxonomy" id="53985"/>
    <lineage>
        <taxon>Eukaryota</taxon>
        <taxon>Sar</taxon>
        <taxon>Stramenopiles</taxon>
        <taxon>Oomycota</taxon>
        <taxon>Peronosporomycetes</taxon>
        <taxon>Peronosporales</taxon>
        <taxon>Peronosporaceae</taxon>
        <taxon>Phytophthora</taxon>
    </lineage>
</organism>
<comment type="caution">
    <text evidence="1">The sequence shown here is derived from an EMBL/GenBank/DDBJ whole genome shotgun (WGS) entry which is preliminary data.</text>
</comment>
<evidence type="ECO:0000313" key="2">
    <source>
        <dbReference type="Proteomes" id="UP000433483"/>
    </source>
</evidence>
<name>A0A6A3UYM8_9STRA</name>
<dbReference type="Proteomes" id="UP000433483">
    <property type="component" value="Unassembled WGS sequence"/>
</dbReference>
<dbReference type="EMBL" id="QXGB01010008">
    <property type="protein sequence ID" value="KAE9156471.1"/>
    <property type="molecule type" value="Genomic_DNA"/>
</dbReference>
<gene>
    <name evidence="1" type="ORF">PF005_g33198</name>
</gene>
<sequence>MPTKEKAGDLLLLLQLLRLELLRRLRVLVIKEGPRLVSKACPYPTRKAVKVLNFEHKGTVEGTIIQDKEVDYPIKDKVDIKALAGDSLHRASSHTSKCHLGKQVSRLGGPTGRRDCTLRKPLAYPAACRSRRNSSSHRANLR</sequence>
<proteinExistence type="predicted"/>
<accession>A0A6A3UYM8</accession>
<evidence type="ECO:0000313" key="1">
    <source>
        <dbReference type="EMBL" id="KAE9156471.1"/>
    </source>
</evidence>
<reference evidence="1 2" key="1">
    <citation type="submission" date="2018-08" db="EMBL/GenBank/DDBJ databases">
        <title>Genomic investigation of the strawberry pathogen Phytophthora fragariae indicates pathogenicity is determined by transcriptional variation in three key races.</title>
        <authorList>
            <person name="Adams T.M."/>
            <person name="Armitage A.D."/>
            <person name="Sobczyk M.K."/>
            <person name="Bates H.J."/>
            <person name="Dunwell J.M."/>
            <person name="Nellist C.F."/>
            <person name="Harrison R.J."/>
        </authorList>
    </citation>
    <scope>NUCLEOTIDE SEQUENCE [LARGE SCALE GENOMIC DNA]</scope>
    <source>
        <strain evidence="1 2">NOV-27</strain>
    </source>
</reference>
<keyword evidence="2" id="KW-1185">Reference proteome</keyword>